<dbReference type="VEuPathDB" id="FungiDB:PGTG_14056"/>
<dbReference type="OrthoDB" id="10609800at2759"/>
<dbReference type="RefSeq" id="XP_003332897.2">
    <property type="nucleotide sequence ID" value="XM_003332849.2"/>
</dbReference>
<dbReference type="KEGG" id="pgr:PGTG_14056"/>
<dbReference type="EMBL" id="DS178314">
    <property type="protein sequence ID" value="EFP88478.2"/>
    <property type="molecule type" value="Genomic_DNA"/>
</dbReference>
<dbReference type="Proteomes" id="UP000008783">
    <property type="component" value="Unassembled WGS sequence"/>
</dbReference>
<dbReference type="GeneID" id="10540781"/>
<name>E3KW03_PUCGT</name>
<protein>
    <submittedName>
        <fullName evidence="2">Uncharacterized protein</fullName>
    </submittedName>
</protein>
<evidence type="ECO:0000313" key="2">
    <source>
        <dbReference type="EMBL" id="EFP88478.2"/>
    </source>
</evidence>
<reference key="1">
    <citation type="submission" date="2007-01" db="EMBL/GenBank/DDBJ databases">
        <title>The Genome Sequence of Puccinia graminis f. sp. tritici Strain CRL 75-36-700-3.</title>
        <authorList>
            <consortium name="The Broad Institute Genome Sequencing Platform"/>
            <person name="Birren B."/>
            <person name="Lander E."/>
            <person name="Galagan J."/>
            <person name="Nusbaum C."/>
            <person name="Devon K."/>
            <person name="Cuomo C."/>
            <person name="Jaffe D."/>
            <person name="Butler J."/>
            <person name="Alvarez P."/>
            <person name="Gnerre S."/>
            <person name="Grabherr M."/>
            <person name="Mauceli E."/>
            <person name="Brockman W."/>
            <person name="Young S."/>
            <person name="LaButti K."/>
            <person name="Sykes S."/>
            <person name="DeCaprio D."/>
            <person name="Crawford M."/>
            <person name="Koehrsen M."/>
            <person name="Engels R."/>
            <person name="Montgomery P."/>
            <person name="Pearson M."/>
            <person name="Howarth C."/>
            <person name="Larson L."/>
            <person name="White J."/>
            <person name="Zeng Q."/>
            <person name="Kodira C."/>
            <person name="Yandava C."/>
            <person name="Alvarado L."/>
            <person name="O'Leary S."/>
            <person name="Szabo L."/>
            <person name="Dean R."/>
            <person name="Schein J."/>
        </authorList>
    </citation>
    <scope>NUCLEOTIDE SEQUENCE</scope>
    <source>
        <strain>CRL 75-36-700-3</strain>
    </source>
</reference>
<proteinExistence type="predicted"/>
<dbReference type="InParanoid" id="E3KW03"/>
<dbReference type="HOGENOM" id="CLU_894698_0_0_1"/>
<organism evidence="2 3">
    <name type="scientific">Puccinia graminis f. sp. tritici (strain CRL 75-36-700-3 / race SCCL)</name>
    <name type="common">Black stem rust fungus</name>
    <dbReference type="NCBI Taxonomy" id="418459"/>
    <lineage>
        <taxon>Eukaryota</taxon>
        <taxon>Fungi</taxon>
        <taxon>Dikarya</taxon>
        <taxon>Basidiomycota</taxon>
        <taxon>Pucciniomycotina</taxon>
        <taxon>Pucciniomycetes</taxon>
        <taxon>Pucciniales</taxon>
        <taxon>Pucciniaceae</taxon>
        <taxon>Puccinia</taxon>
    </lineage>
</organism>
<evidence type="ECO:0000256" key="1">
    <source>
        <dbReference type="SAM" id="MobiDB-lite"/>
    </source>
</evidence>
<keyword evidence="3" id="KW-1185">Reference proteome</keyword>
<dbReference type="AlphaFoldDB" id="E3KW03"/>
<sequence>MSSFSKMTTQSLIPPTSREGFQRLLSRPSDALIPFLNSILAGRLTATITSIADTVQVIRSAPVMSTTATNQPERISQSLEQELRISELQSSHHHQQSSSQPSNPTEDPDREDKAEDSGTICYALVARTDKSEQIDVEIQVASRTLHQNEPEISGARMVSRHDSYMKMNRVYTITICDVPWPEMRFPIPSSLDNRWLFWLSPQWRGLGGTSGSAGRSFPVVDPAIQHCFVSLAIFRTVSADNVLDQLEKILWVFANGGPKRVPRALPDWVQADPTATLFVNLLLHNNDHQLGGGLEKGASDVPEIKHSSPVS</sequence>
<reference evidence="3" key="2">
    <citation type="journal article" date="2011" name="Proc. Natl. Acad. Sci. U.S.A.">
        <title>Obligate biotrophy features unraveled by the genomic analysis of rust fungi.</title>
        <authorList>
            <person name="Duplessis S."/>
            <person name="Cuomo C.A."/>
            <person name="Lin Y.-C."/>
            <person name="Aerts A."/>
            <person name="Tisserant E."/>
            <person name="Veneault-Fourrey C."/>
            <person name="Joly D.L."/>
            <person name="Hacquard S."/>
            <person name="Amselem J."/>
            <person name="Cantarel B.L."/>
            <person name="Chiu R."/>
            <person name="Coutinho P.M."/>
            <person name="Feau N."/>
            <person name="Field M."/>
            <person name="Frey P."/>
            <person name="Gelhaye E."/>
            <person name="Goldberg J."/>
            <person name="Grabherr M.G."/>
            <person name="Kodira C.D."/>
            <person name="Kohler A."/>
            <person name="Kuees U."/>
            <person name="Lindquist E.A."/>
            <person name="Lucas S.M."/>
            <person name="Mago R."/>
            <person name="Mauceli E."/>
            <person name="Morin E."/>
            <person name="Murat C."/>
            <person name="Pangilinan J.L."/>
            <person name="Park R."/>
            <person name="Pearson M."/>
            <person name="Quesneville H."/>
            <person name="Rouhier N."/>
            <person name="Sakthikumar S."/>
            <person name="Salamov A.A."/>
            <person name="Schmutz J."/>
            <person name="Selles B."/>
            <person name="Shapiro H."/>
            <person name="Tanguay P."/>
            <person name="Tuskan G.A."/>
            <person name="Henrissat B."/>
            <person name="Van de Peer Y."/>
            <person name="Rouze P."/>
            <person name="Ellis J.G."/>
            <person name="Dodds P.N."/>
            <person name="Schein J.E."/>
            <person name="Zhong S."/>
            <person name="Hamelin R.C."/>
            <person name="Grigoriev I.V."/>
            <person name="Szabo L.J."/>
            <person name="Martin F."/>
        </authorList>
    </citation>
    <scope>NUCLEOTIDE SEQUENCE [LARGE SCALE GENOMIC DNA]</scope>
    <source>
        <strain evidence="3">CRL 75-36-700-3 / race SCCL</strain>
    </source>
</reference>
<accession>E3KW03</accession>
<gene>
    <name evidence="2" type="ORF">PGTG_14056</name>
</gene>
<evidence type="ECO:0000313" key="3">
    <source>
        <dbReference type="Proteomes" id="UP000008783"/>
    </source>
</evidence>
<feature type="region of interest" description="Disordered" evidence="1">
    <location>
        <begin position="87"/>
        <end position="115"/>
    </location>
</feature>